<dbReference type="PANTHER" id="PTHR30328:SF54">
    <property type="entry name" value="HTH-TYPE TRANSCRIPTIONAL REPRESSOR SCO4008"/>
    <property type="match status" value="1"/>
</dbReference>
<reference evidence="4 5" key="1">
    <citation type="submission" date="2016-10" db="EMBL/GenBank/DDBJ databases">
        <authorList>
            <person name="de Groot N.N."/>
        </authorList>
    </citation>
    <scope>NUCLEOTIDE SEQUENCE [LARGE SCALE GENOMIC DNA]</scope>
    <source>
        <strain evidence="4 5">DSM 44778</strain>
    </source>
</reference>
<protein>
    <submittedName>
        <fullName evidence="4">DNA-binding transcriptional regulator, AcrR family</fullName>
    </submittedName>
</protein>
<dbReference type="InterPro" id="IPR009057">
    <property type="entry name" value="Homeodomain-like_sf"/>
</dbReference>
<dbReference type="InterPro" id="IPR023772">
    <property type="entry name" value="DNA-bd_HTH_TetR-type_CS"/>
</dbReference>
<dbReference type="Proteomes" id="UP000199545">
    <property type="component" value="Unassembled WGS sequence"/>
</dbReference>
<dbReference type="RefSeq" id="WP_175482334.1">
    <property type="nucleotide sequence ID" value="NZ_FORR01000004.1"/>
</dbReference>
<dbReference type="InterPro" id="IPR001647">
    <property type="entry name" value="HTH_TetR"/>
</dbReference>
<proteinExistence type="predicted"/>
<dbReference type="AlphaFoldDB" id="A0A1I3NKM9"/>
<dbReference type="Pfam" id="PF00440">
    <property type="entry name" value="TetR_N"/>
    <property type="match status" value="1"/>
</dbReference>
<gene>
    <name evidence="4" type="ORF">SAMN05421852_104180</name>
</gene>
<dbReference type="PRINTS" id="PR00455">
    <property type="entry name" value="HTHTETR"/>
</dbReference>
<keyword evidence="5" id="KW-1185">Reference proteome</keyword>
<dbReference type="InterPro" id="IPR050109">
    <property type="entry name" value="HTH-type_TetR-like_transc_reg"/>
</dbReference>
<dbReference type="Gene3D" id="1.10.10.60">
    <property type="entry name" value="Homeodomain-like"/>
    <property type="match status" value="1"/>
</dbReference>
<evidence type="ECO:0000256" key="2">
    <source>
        <dbReference type="PROSITE-ProRule" id="PRU00335"/>
    </source>
</evidence>
<dbReference type="EMBL" id="FORR01000004">
    <property type="protein sequence ID" value="SFJ09739.1"/>
    <property type="molecule type" value="Genomic_DNA"/>
</dbReference>
<accession>A0A1I3NKM9</accession>
<dbReference type="GO" id="GO:0003677">
    <property type="term" value="F:DNA binding"/>
    <property type="evidence" value="ECO:0007669"/>
    <property type="project" value="UniProtKB-UniRule"/>
</dbReference>
<evidence type="ECO:0000313" key="4">
    <source>
        <dbReference type="EMBL" id="SFJ09739.1"/>
    </source>
</evidence>
<dbReference type="PANTHER" id="PTHR30328">
    <property type="entry name" value="TRANSCRIPTIONAL REPRESSOR"/>
    <property type="match status" value="1"/>
</dbReference>
<name>A0A1I3NKM9_9BACL</name>
<dbReference type="GO" id="GO:0006355">
    <property type="term" value="P:regulation of DNA-templated transcription"/>
    <property type="evidence" value="ECO:0007669"/>
    <property type="project" value="UniProtKB-ARBA"/>
</dbReference>
<sequence>MGKSTGEMREKILQAAKKLFAKQGYEGTSIRQICEEAGANIALVSYYFGGKEKLFYAVFDEYFHAFDIQYTDPIEGLREFVRILIERRVHFMEIGDILMSEFAMGTPRSEKLLQYTMPTWEVLKKILVQGKEEGKFQFSSVEYAFHMIMAVLLFPRYTLRRGPYPLQYDLSVEEMIEATLQFIFDGLLVKK</sequence>
<dbReference type="SUPFAM" id="SSF46689">
    <property type="entry name" value="Homeodomain-like"/>
    <property type="match status" value="1"/>
</dbReference>
<dbReference type="STRING" id="46223.SAMN05421852_104180"/>
<dbReference type="SUPFAM" id="SSF48498">
    <property type="entry name" value="Tetracyclin repressor-like, C-terminal domain"/>
    <property type="match status" value="1"/>
</dbReference>
<keyword evidence="1 2" id="KW-0238">DNA-binding</keyword>
<dbReference type="PROSITE" id="PS01081">
    <property type="entry name" value="HTH_TETR_1"/>
    <property type="match status" value="1"/>
</dbReference>
<dbReference type="PROSITE" id="PS50977">
    <property type="entry name" value="HTH_TETR_2"/>
    <property type="match status" value="1"/>
</dbReference>
<evidence type="ECO:0000256" key="1">
    <source>
        <dbReference type="ARBA" id="ARBA00023125"/>
    </source>
</evidence>
<feature type="DNA-binding region" description="H-T-H motif" evidence="2">
    <location>
        <begin position="29"/>
        <end position="48"/>
    </location>
</feature>
<dbReference type="InterPro" id="IPR036271">
    <property type="entry name" value="Tet_transcr_reg_TetR-rel_C_sf"/>
</dbReference>
<feature type="domain" description="HTH tetR-type" evidence="3">
    <location>
        <begin position="6"/>
        <end position="66"/>
    </location>
</feature>
<evidence type="ECO:0000259" key="3">
    <source>
        <dbReference type="PROSITE" id="PS50977"/>
    </source>
</evidence>
<organism evidence="4 5">
    <name type="scientific">Thermoflavimicrobium dichotomicum</name>
    <dbReference type="NCBI Taxonomy" id="46223"/>
    <lineage>
        <taxon>Bacteria</taxon>
        <taxon>Bacillati</taxon>
        <taxon>Bacillota</taxon>
        <taxon>Bacilli</taxon>
        <taxon>Bacillales</taxon>
        <taxon>Thermoactinomycetaceae</taxon>
        <taxon>Thermoflavimicrobium</taxon>
    </lineage>
</organism>
<dbReference type="Gene3D" id="1.10.357.10">
    <property type="entry name" value="Tetracycline Repressor, domain 2"/>
    <property type="match status" value="1"/>
</dbReference>
<evidence type="ECO:0000313" key="5">
    <source>
        <dbReference type="Proteomes" id="UP000199545"/>
    </source>
</evidence>